<dbReference type="KEGG" id="eff:skT53_33520"/>
<reference evidence="2 3" key="1">
    <citation type="submission" date="2020-08" db="EMBL/GenBank/DDBJ databases">
        <title>Complete Genome Sequence of Effusibacillus dendaii Strain skT53, Isolated from Farmland soil.</title>
        <authorList>
            <person name="Konishi T."/>
            <person name="Kawasaki H."/>
        </authorList>
    </citation>
    <scope>NUCLEOTIDE SEQUENCE [LARGE SCALE GENOMIC DNA]</scope>
    <source>
        <strain evidence="3">skT53</strain>
    </source>
</reference>
<dbReference type="RefSeq" id="WP_200758986.1">
    <property type="nucleotide sequence ID" value="NZ_AP023366.1"/>
</dbReference>
<keyword evidence="3" id="KW-1185">Reference proteome</keyword>
<organism evidence="2 3">
    <name type="scientific">Effusibacillus dendaii</name>
    <dbReference type="NCBI Taxonomy" id="2743772"/>
    <lineage>
        <taxon>Bacteria</taxon>
        <taxon>Bacillati</taxon>
        <taxon>Bacillota</taxon>
        <taxon>Bacilli</taxon>
        <taxon>Bacillales</taxon>
        <taxon>Alicyclobacillaceae</taxon>
        <taxon>Effusibacillus</taxon>
    </lineage>
</organism>
<evidence type="ECO:0000259" key="1">
    <source>
        <dbReference type="Pfam" id="PF07110"/>
    </source>
</evidence>
<dbReference type="Pfam" id="PF07110">
    <property type="entry name" value="EthD"/>
    <property type="match status" value="1"/>
</dbReference>
<dbReference type="Gene3D" id="3.30.70.100">
    <property type="match status" value="1"/>
</dbReference>
<accession>A0A7I8DE98</accession>
<dbReference type="InterPro" id="IPR011008">
    <property type="entry name" value="Dimeric_a/b-barrel"/>
</dbReference>
<protein>
    <recommendedName>
        <fullName evidence="1">EthD domain-containing protein</fullName>
    </recommendedName>
</protein>
<name>A0A7I8DE98_9BACL</name>
<sequence>MAKVIVIYEEPKDKEGFEKHYFDVHIPLAKKLPTLKNAAINRVLHGENTDQNMYLVAELEFEDVDTLNQSLSSAEGQEVQGDVANLVPFLNKPPIILIAE</sequence>
<dbReference type="SUPFAM" id="SSF54909">
    <property type="entry name" value="Dimeric alpha+beta barrel"/>
    <property type="match status" value="1"/>
</dbReference>
<evidence type="ECO:0000313" key="3">
    <source>
        <dbReference type="Proteomes" id="UP000593802"/>
    </source>
</evidence>
<dbReference type="AlphaFoldDB" id="A0A7I8DE98"/>
<gene>
    <name evidence="2" type="ORF">skT53_33520</name>
</gene>
<dbReference type="NCBIfam" id="TIGR02118">
    <property type="entry name" value="EthD family reductase"/>
    <property type="match status" value="1"/>
</dbReference>
<dbReference type="EMBL" id="AP023366">
    <property type="protein sequence ID" value="BCJ88367.1"/>
    <property type="molecule type" value="Genomic_DNA"/>
</dbReference>
<dbReference type="GO" id="GO:0016491">
    <property type="term" value="F:oxidoreductase activity"/>
    <property type="evidence" value="ECO:0007669"/>
    <property type="project" value="InterPro"/>
</dbReference>
<proteinExistence type="predicted"/>
<evidence type="ECO:0000313" key="2">
    <source>
        <dbReference type="EMBL" id="BCJ88367.1"/>
    </source>
</evidence>
<dbReference type="PANTHER" id="PTHR40260:SF2">
    <property type="entry name" value="BLR8190 PROTEIN"/>
    <property type="match status" value="1"/>
</dbReference>
<dbReference type="Proteomes" id="UP000593802">
    <property type="component" value="Chromosome"/>
</dbReference>
<dbReference type="InterPro" id="IPR009799">
    <property type="entry name" value="EthD_dom"/>
</dbReference>
<dbReference type="PANTHER" id="PTHR40260">
    <property type="entry name" value="BLR8190 PROTEIN"/>
    <property type="match status" value="1"/>
</dbReference>
<feature type="domain" description="EthD" evidence="1">
    <location>
        <begin position="11"/>
        <end position="87"/>
    </location>
</feature>